<dbReference type="Gene3D" id="3.40.190.10">
    <property type="entry name" value="Periplasmic binding protein-like II"/>
    <property type="match status" value="2"/>
</dbReference>
<reference evidence="3" key="1">
    <citation type="journal article" date="2022" name="Cell">
        <title>Design, construction, and in vivo augmentation of a complex gut microbiome.</title>
        <authorList>
            <person name="Cheng A.G."/>
            <person name="Ho P.Y."/>
            <person name="Aranda-Diaz A."/>
            <person name="Jain S."/>
            <person name="Yu F.B."/>
            <person name="Meng X."/>
            <person name="Wang M."/>
            <person name="Iakiviak M."/>
            <person name="Nagashima K."/>
            <person name="Zhao A."/>
            <person name="Murugkar P."/>
            <person name="Patil A."/>
            <person name="Atabakhsh K."/>
            <person name="Weakley A."/>
            <person name="Yan J."/>
            <person name="Brumbaugh A.R."/>
            <person name="Higginbottom S."/>
            <person name="Dimas A."/>
            <person name="Shiver A.L."/>
            <person name="Deutschbauer A."/>
            <person name="Neff N."/>
            <person name="Sonnenburg J.L."/>
            <person name="Huang K.C."/>
            <person name="Fischbach M.A."/>
        </authorList>
    </citation>
    <scope>NUCLEOTIDE SEQUENCE</scope>
    <source>
        <strain evidence="3">DSM 19829</strain>
    </source>
</reference>
<evidence type="ECO:0000313" key="3">
    <source>
        <dbReference type="EMBL" id="UWP61261.1"/>
    </source>
</evidence>
<dbReference type="EMBL" id="CP102290">
    <property type="protein sequence ID" value="UWP61261.1"/>
    <property type="molecule type" value="Genomic_DNA"/>
</dbReference>
<keyword evidence="2" id="KW-0732">Signal</keyword>
<accession>A0ABY5VM49</accession>
<dbReference type="PROSITE" id="PS51257">
    <property type="entry name" value="PROKAR_LIPOPROTEIN"/>
    <property type="match status" value="1"/>
</dbReference>
<dbReference type="RefSeq" id="WP_028527733.1">
    <property type="nucleotide sequence ID" value="NZ_CABLBR010000004.1"/>
</dbReference>
<dbReference type="PANTHER" id="PTHR43649">
    <property type="entry name" value="ARABINOSE-BINDING PROTEIN-RELATED"/>
    <property type="match status" value="1"/>
</dbReference>
<dbReference type="InterPro" id="IPR006059">
    <property type="entry name" value="SBP"/>
</dbReference>
<proteinExistence type="predicted"/>
<keyword evidence="4" id="KW-1185">Reference proteome</keyword>
<protein>
    <submittedName>
        <fullName evidence="3">Extracellular solute-binding protein</fullName>
    </submittedName>
</protein>
<name>A0ABY5VM49_9FIRM</name>
<dbReference type="SUPFAM" id="SSF53850">
    <property type="entry name" value="Periplasmic binding protein-like II"/>
    <property type="match status" value="1"/>
</dbReference>
<feature type="signal peptide" evidence="2">
    <location>
        <begin position="1"/>
        <end position="26"/>
    </location>
</feature>
<sequence length="446" mass="48980">MKAKRITALLAAAAMAVSLMTGCSSGGGVANNPSDETDKKKTEESSDTTSGGANDPVEISFWTLSSYQALTEKVVSDFEQDHPEIKVNVTINSTDDQKSNLKVAAASDSLPDIWYNWGGSLASYYTENGFSYDFTDYAKENNWSDKFEQNALDLLTLDGNLAGYPMAWNNGAIYYRTDIFEELGLEVPQTYEEFEAVCAKLKENGVTPLALAGSDAWDVMRMLELWVEMYAGPEEHDKLQSLSTSWDCDAVVKSFEKFKEFTDKGYFPDGFVSLGYSDVWALFYSGKAAMTVDFVSTESTIETDGQDLSNYGVFHLPLADDGSGRATALASEIQFNAKLADDQKKFDACMTFTDYMFGEEGVDKYAELHQLPLGNKGYEFPENRPLGAAINDMMKYGTFNITDQALPQEVVDKLFECQDAVAMGSMTPEDAAAAMQAAAEAYQSAS</sequence>
<evidence type="ECO:0000313" key="4">
    <source>
        <dbReference type="Proteomes" id="UP001060164"/>
    </source>
</evidence>
<gene>
    <name evidence="3" type="ORF">NQ502_09630</name>
</gene>
<evidence type="ECO:0000256" key="2">
    <source>
        <dbReference type="SAM" id="SignalP"/>
    </source>
</evidence>
<organism evidence="3 4">
    <name type="scientific">Ruminococcus gauvreauii</name>
    <dbReference type="NCBI Taxonomy" id="438033"/>
    <lineage>
        <taxon>Bacteria</taxon>
        <taxon>Bacillati</taxon>
        <taxon>Bacillota</taxon>
        <taxon>Clostridia</taxon>
        <taxon>Eubacteriales</taxon>
        <taxon>Oscillospiraceae</taxon>
        <taxon>Ruminococcus</taxon>
    </lineage>
</organism>
<feature type="chain" id="PRO_5045425776" evidence="2">
    <location>
        <begin position="27"/>
        <end position="446"/>
    </location>
</feature>
<dbReference type="Proteomes" id="UP001060164">
    <property type="component" value="Chromosome"/>
</dbReference>
<feature type="region of interest" description="Disordered" evidence="1">
    <location>
        <begin position="25"/>
        <end position="54"/>
    </location>
</feature>
<evidence type="ECO:0000256" key="1">
    <source>
        <dbReference type="SAM" id="MobiDB-lite"/>
    </source>
</evidence>
<dbReference type="InterPro" id="IPR050490">
    <property type="entry name" value="Bact_solute-bd_prot1"/>
</dbReference>
<dbReference type="Pfam" id="PF01547">
    <property type="entry name" value="SBP_bac_1"/>
    <property type="match status" value="1"/>
</dbReference>